<dbReference type="InterPro" id="IPR009057">
    <property type="entry name" value="Homeodomain-like_sf"/>
</dbReference>
<dbReference type="InterPro" id="IPR018060">
    <property type="entry name" value="HTH_AraC"/>
</dbReference>
<dbReference type="RefSeq" id="WP_113957495.1">
    <property type="nucleotide sequence ID" value="NZ_QNRR01000002.1"/>
</dbReference>
<dbReference type="PROSITE" id="PS00041">
    <property type="entry name" value="HTH_ARAC_FAMILY_1"/>
    <property type="match status" value="1"/>
</dbReference>
<comment type="caution">
    <text evidence="5">The sequence shown here is derived from an EMBL/GenBank/DDBJ whole genome shotgun (WGS) entry which is preliminary data.</text>
</comment>
<sequence>METLFIAPEECGQLSEMHNGDGFDIRYDQMEAGDFQGECLYRGSMQMVFCREQYSRGLCIHGTVPYGMVTAVMSTKRKGSSWLNGDELSQDCLGVLTPGDEGAYRVPGGYGFTNFIISQERLERAVRALFQLPLSEILKHTATLRLSGAAMTLLRESTGEIFTPTSPEAILRAEVWDRKCEGSVLQALCVALAGHKAEAERRTVRNHWRIARLVRNYVEENLGGELDMETLCRVAGLSARALELAFQEVYGVSPLVFVRQRRLSAARHALVAARGESSAVKTVAVQVGFTHLTRFTDAYQNMFGETPAATVKRR</sequence>
<organism evidence="5 6">
    <name type="scientific">Roseimicrobium gellanilyticum</name>
    <dbReference type="NCBI Taxonomy" id="748857"/>
    <lineage>
        <taxon>Bacteria</taxon>
        <taxon>Pseudomonadati</taxon>
        <taxon>Verrucomicrobiota</taxon>
        <taxon>Verrucomicrobiia</taxon>
        <taxon>Verrucomicrobiales</taxon>
        <taxon>Verrucomicrobiaceae</taxon>
        <taxon>Roseimicrobium</taxon>
    </lineage>
</organism>
<dbReference type="AlphaFoldDB" id="A0A366HR29"/>
<keyword evidence="3" id="KW-0804">Transcription</keyword>
<proteinExistence type="predicted"/>
<dbReference type="PANTHER" id="PTHR46796:SF12">
    <property type="entry name" value="HTH-TYPE DNA-BINDING TRANSCRIPTIONAL ACTIVATOR EUTR"/>
    <property type="match status" value="1"/>
</dbReference>
<gene>
    <name evidence="5" type="ORF">DES53_102320</name>
</gene>
<keyword evidence="2 5" id="KW-0238">DNA-binding</keyword>
<dbReference type="InterPro" id="IPR050204">
    <property type="entry name" value="AraC_XylS_family_regulators"/>
</dbReference>
<dbReference type="Pfam" id="PF12833">
    <property type="entry name" value="HTH_18"/>
    <property type="match status" value="1"/>
</dbReference>
<dbReference type="OrthoDB" id="184046at2"/>
<dbReference type="SMART" id="SM00342">
    <property type="entry name" value="HTH_ARAC"/>
    <property type="match status" value="1"/>
</dbReference>
<dbReference type="InterPro" id="IPR018062">
    <property type="entry name" value="HTH_AraC-typ_CS"/>
</dbReference>
<protein>
    <submittedName>
        <fullName evidence="5">AraC-like DNA-binding protein</fullName>
    </submittedName>
</protein>
<accession>A0A366HR29</accession>
<evidence type="ECO:0000256" key="1">
    <source>
        <dbReference type="ARBA" id="ARBA00023015"/>
    </source>
</evidence>
<dbReference type="GO" id="GO:0003700">
    <property type="term" value="F:DNA-binding transcription factor activity"/>
    <property type="evidence" value="ECO:0007669"/>
    <property type="project" value="InterPro"/>
</dbReference>
<evidence type="ECO:0000313" key="6">
    <source>
        <dbReference type="Proteomes" id="UP000253426"/>
    </source>
</evidence>
<dbReference type="PANTHER" id="PTHR46796">
    <property type="entry name" value="HTH-TYPE TRANSCRIPTIONAL ACTIVATOR RHAS-RELATED"/>
    <property type="match status" value="1"/>
</dbReference>
<feature type="domain" description="HTH araC/xylS-type" evidence="4">
    <location>
        <begin position="212"/>
        <end position="313"/>
    </location>
</feature>
<dbReference type="SUPFAM" id="SSF46689">
    <property type="entry name" value="Homeodomain-like"/>
    <property type="match status" value="2"/>
</dbReference>
<name>A0A366HR29_9BACT</name>
<evidence type="ECO:0000256" key="3">
    <source>
        <dbReference type="ARBA" id="ARBA00023163"/>
    </source>
</evidence>
<evidence type="ECO:0000256" key="2">
    <source>
        <dbReference type="ARBA" id="ARBA00023125"/>
    </source>
</evidence>
<evidence type="ECO:0000313" key="5">
    <source>
        <dbReference type="EMBL" id="RBP45936.1"/>
    </source>
</evidence>
<dbReference type="Gene3D" id="1.10.10.60">
    <property type="entry name" value="Homeodomain-like"/>
    <property type="match status" value="1"/>
</dbReference>
<dbReference type="EMBL" id="QNRR01000002">
    <property type="protein sequence ID" value="RBP45936.1"/>
    <property type="molecule type" value="Genomic_DNA"/>
</dbReference>
<dbReference type="PROSITE" id="PS01124">
    <property type="entry name" value="HTH_ARAC_FAMILY_2"/>
    <property type="match status" value="1"/>
</dbReference>
<keyword evidence="1" id="KW-0805">Transcription regulation</keyword>
<evidence type="ECO:0000259" key="4">
    <source>
        <dbReference type="PROSITE" id="PS01124"/>
    </source>
</evidence>
<dbReference type="GO" id="GO:0043565">
    <property type="term" value="F:sequence-specific DNA binding"/>
    <property type="evidence" value="ECO:0007669"/>
    <property type="project" value="InterPro"/>
</dbReference>
<keyword evidence="6" id="KW-1185">Reference proteome</keyword>
<reference evidence="5 6" key="1">
    <citation type="submission" date="2018-06" db="EMBL/GenBank/DDBJ databases">
        <title>Genomic Encyclopedia of Type Strains, Phase IV (KMG-IV): sequencing the most valuable type-strain genomes for metagenomic binning, comparative biology and taxonomic classification.</title>
        <authorList>
            <person name="Goeker M."/>
        </authorList>
    </citation>
    <scope>NUCLEOTIDE SEQUENCE [LARGE SCALE GENOMIC DNA]</scope>
    <source>
        <strain evidence="5 6">DSM 25532</strain>
    </source>
</reference>
<dbReference type="Proteomes" id="UP000253426">
    <property type="component" value="Unassembled WGS sequence"/>
</dbReference>